<name>A0A834MTS5_VESVU</name>
<evidence type="ECO:0000313" key="1">
    <source>
        <dbReference type="EMBL" id="KAF7383404.1"/>
    </source>
</evidence>
<protein>
    <submittedName>
        <fullName evidence="1">Uncharacterized protein</fullName>
    </submittedName>
</protein>
<gene>
    <name evidence="1" type="ORF">HZH66_012754</name>
</gene>
<keyword evidence="2" id="KW-1185">Reference proteome</keyword>
<organism evidence="1 2">
    <name type="scientific">Vespula vulgaris</name>
    <name type="common">Yellow jacket</name>
    <name type="synonym">Wasp</name>
    <dbReference type="NCBI Taxonomy" id="7454"/>
    <lineage>
        <taxon>Eukaryota</taxon>
        <taxon>Metazoa</taxon>
        <taxon>Ecdysozoa</taxon>
        <taxon>Arthropoda</taxon>
        <taxon>Hexapoda</taxon>
        <taxon>Insecta</taxon>
        <taxon>Pterygota</taxon>
        <taxon>Neoptera</taxon>
        <taxon>Endopterygota</taxon>
        <taxon>Hymenoptera</taxon>
        <taxon>Apocrita</taxon>
        <taxon>Aculeata</taxon>
        <taxon>Vespoidea</taxon>
        <taxon>Vespidae</taxon>
        <taxon>Vespinae</taxon>
        <taxon>Vespula</taxon>
    </lineage>
</organism>
<proteinExistence type="predicted"/>
<accession>A0A834MTS5</accession>
<reference evidence="1" key="1">
    <citation type="journal article" date="2020" name="G3 (Bethesda)">
        <title>High-Quality Assemblies for Three Invasive Social Wasps from the &lt;i&gt;Vespula&lt;/i&gt; Genus.</title>
        <authorList>
            <person name="Harrop T.W.R."/>
            <person name="Guhlin J."/>
            <person name="McLaughlin G.M."/>
            <person name="Permina E."/>
            <person name="Stockwell P."/>
            <person name="Gilligan J."/>
            <person name="Le Lec M.F."/>
            <person name="Gruber M.A.M."/>
            <person name="Quinn O."/>
            <person name="Lovegrove M."/>
            <person name="Duncan E.J."/>
            <person name="Remnant E.J."/>
            <person name="Van Eeckhoven J."/>
            <person name="Graham B."/>
            <person name="Knapp R.A."/>
            <person name="Langford K.W."/>
            <person name="Kronenberg Z."/>
            <person name="Press M.O."/>
            <person name="Eacker S.M."/>
            <person name="Wilson-Rankin E.E."/>
            <person name="Purcell J."/>
            <person name="Lester P.J."/>
            <person name="Dearden P.K."/>
        </authorList>
    </citation>
    <scope>NUCLEOTIDE SEQUENCE</scope>
    <source>
        <strain evidence="1">Marl-1</strain>
    </source>
</reference>
<comment type="caution">
    <text evidence="1">The sequence shown here is derived from an EMBL/GenBank/DDBJ whole genome shotgun (WGS) entry which is preliminary data.</text>
</comment>
<evidence type="ECO:0000313" key="2">
    <source>
        <dbReference type="Proteomes" id="UP000614350"/>
    </source>
</evidence>
<dbReference type="AlphaFoldDB" id="A0A834MTS5"/>
<dbReference type="EMBL" id="JACSEA010000017">
    <property type="protein sequence ID" value="KAF7383404.1"/>
    <property type="molecule type" value="Genomic_DNA"/>
</dbReference>
<sequence>MSSVHVYSCNLENPSNATQESWLGVGAEYAGGCSRMRPPRALPLGLPFPPIGSWMRVLEIGRRLGF</sequence>
<dbReference type="Proteomes" id="UP000614350">
    <property type="component" value="Unassembled WGS sequence"/>
</dbReference>